<sequence length="106" mass="12403">MSFTSPNNDIITTSRHAKFPLRFTGKYLSFYAVLMLYAQACRVRWSPGGPSYPIFYFWPKKNYYFVNSCASLFSFKNRDPGVDFEGNIPKHHHKHTNTQKSYKCGF</sequence>
<organism evidence="1 2">
    <name type="scientific">Portunus trituberculatus</name>
    <name type="common">Swimming crab</name>
    <name type="synonym">Neptunus trituberculatus</name>
    <dbReference type="NCBI Taxonomy" id="210409"/>
    <lineage>
        <taxon>Eukaryota</taxon>
        <taxon>Metazoa</taxon>
        <taxon>Ecdysozoa</taxon>
        <taxon>Arthropoda</taxon>
        <taxon>Crustacea</taxon>
        <taxon>Multicrustacea</taxon>
        <taxon>Malacostraca</taxon>
        <taxon>Eumalacostraca</taxon>
        <taxon>Eucarida</taxon>
        <taxon>Decapoda</taxon>
        <taxon>Pleocyemata</taxon>
        <taxon>Brachyura</taxon>
        <taxon>Eubrachyura</taxon>
        <taxon>Portunoidea</taxon>
        <taxon>Portunidae</taxon>
        <taxon>Portuninae</taxon>
        <taxon>Portunus</taxon>
    </lineage>
</organism>
<proteinExistence type="predicted"/>
<comment type="caution">
    <text evidence="1">The sequence shown here is derived from an EMBL/GenBank/DDBJ whole genome shotgun (WGS) entry which is preliminary data.</text>
</comment>
<protein>
    <submittedName>
        <fullName evidence="1">Uncharacterized protein</fullName>
    </submittedName>
</protein>
<accession>A0A5B7CTT3</accession>
<dbReference type="EMBL" id="VSRR010000239">
    <property type="protein sequence ID" value="MPC12819.1"/>
    <property type="molecule type" value="Genomic_DNA"/>
</dbReference>
<name>A0A5B7CTT3_PORTR</name>
<evidence type="ECO:0000313" key="1">
    <source>
        <dbReference type="EMBL" id="MPC12819.1"/>
    </source>
</evidence>
<reference evidence="1 2" key="1">
    <citation type="submission" date="2019-05" db="EMBL/GenBank/DDBJ databases">
        <title>Another draft genome of Portunus trituberculatus and its Hox gene families provides insights of decapod evolution.</title>
        <authorList>
            <person name="Jeong J.-H."/>
            <person name="Song I."/>
            <person name="Kim S."/>
            <person name="Choi T."/>
            <person name="Kim D."/>
            <person name="Ryu S."/>
            <person name="Kim W."/>
        </authorList>
    </citation>
    <scope>NUCLEOTIDE SEQUENCE [LARGE SCALE GENOMIC DNA]</scope>
    <source>
        <tissue evidence="1">Muscle</tissue>
    </source>
</reference>
<gene>
    <name evidence="1" type="ORF">E2C01_005530</name>
</gene>
<dbReference type="AlphaFoldDB" id="A0A5B7CTT3"/>
<dbReference type="Proteomes" id="UP000324222">
    <property type="component" value="Unassembled WGS sequence"/>
</dbReference>
<evidence type="ECO:0000313" key="2">
    <source>
        <dbReference type="Proteomes" id="UP000324222"/>
    </source>
</evidence>
<keyword evidence="2" id="KW-1185">Reference proteome</keyword>